<dbReference type="Gene3D" id="3.30.200.20">
    <property type="entry name" value="Phosphorylase Kinase, domain 1"/>
    <property type="match status" value="1"/>
</dbReference>
<feature type="transmembrane region" description="Helical" evidence="7">
    <location>
        <begin position="408"/>
        <end position="430"/>
    </location>
</feature>
<keyword evidence="4" id="KW-0547">Nucleotide-binding</keyword>
<dbReference type="GO" id="GO:0005524">
    <property type="term" value="F:ATP binding"/>
    <property type="evidence" value="ECO:0007669"/>
    <property type="project" value="UniProtKB-KW"/>
</dbReference>
<dbReference type="eggNOG" id="COG0515">
    <property type="taxonomic scope" value="Bacteria"/>
</dbReference>
<dbReference type="STRING" id="410332.SAMN04488550_4399"/>
<evidence type="ECO:0000256" key="6">
    <source>
        <dbReference type="ARBA" id="ARBA00022840"/>
    </source>
</evidence>
<name>M3TCX6_GORML</name>
<keyword evidence="7" id="KW-0472">Membrane</keyword>
<keyword evidence="10" id="KW-1185">Reference proteome</keyword>
<keyword evidence="2" id="KW-0723">Serine/threonine-protein kinase</keyword>
<dbReference type="RefSeq" id="WP_008377556.1">
    <property type="nucleotide sequence ID" value="NZ_BAOP01000008.1"/>
</dbReference>
<dbReference type="PROSITE" id="PS50011">
    <property type="entry name" value="PROTEIN_KINASE_DOM"/>
    <property type="match status" value="1"/>
</dbReference>
<evidence type="ECO:0000256" key="2">
    <source>
        <dbReference type="ARBA" id="ARBA00022527"/>
    </source>
</evidence>
<dbReference type="InterPro" id="IPR011009">
    <property type="entry name" value="Kinase-like_dom_sf"/>
</dbReference>
<comment type="caution">
    <text evidence="9">The sequence shown here is derived from an EMBL/GenBank/DDBJ whole genome shotgun (WGS) entry which is preliminary data.</text>
</comment>
<evidence type="ECO:0000256" key="5">
    <source>
        <dbReference type="ARBA" id="ARBA00022777"/>
    </source>
</evidence>
<dbReference type="PANTHER" id="PTHR43289:SF6">
    <property type="entry name" value="SERINE_THREONINE-PROTEIN KINASE NEKL-3"/>
    <property type="match status" value="1"/>
</dbReference>
<keyword evidence="6" id="KW-0067">ATP-binding</keyword>
<proteinExistence type="predicted"/>
<keyword evidence="7" id="KW-0812">Transmembrane</keyword>
<keyword evidence="7" id="KW-1133">Transmembrane helix</keyword>
<keyword evidence="5" id="KW-0418">Kinase</keyword>
<dbReference type="SMART" id="SM00220">
    <property type="entry name" value="S_TKc"/>
    <property type="match status" value="1"/>
</dbReference>
<dbReference type="CDD" id="cd14014">
    <property type="entry name" value="STKc_PknB_like"/>
    <property type="match status" value="1"/>
</dbReference>
<evidence type="ECO:0000256" key="4">
    <source>
        <dbReference type="ARBA" id="ARBA00022741"/>
    </source>
</evidence>
<reference evidence="9 10" key="1">
    <citation type="submission" date="2013-02" db="EMBL/GenBank/DDBJ databases">
        <title>Whole genome shotgun sequence of Gordonia malaquae NBRC 108250.</title>
        <authorList>
            <person name="Yoshida I."/>
            <person name="Hosoyama A."/>
            <person name="Tsuchikane K."/>
            <person name="Ando Y."/>
            <person name="Baba S."/>
            <person name="Ohji S."/>
            <person name="Hamada M."/>
            <person name="Tamura T."/>
            <person name="Yamazoe A."/>
            <person name="Yamazaki S."/>
            <person name="Fujita N."/>
        </authorList>
    </citation>
    <scope>NUCLEOTIDE SEQUENCE [LARGE SCALE GENOMIC DNA]</scope>
    <source>
        <strain evidence="9 10">NBRC 108250</strain>
    </source>
</reference>
<keyword evidence="3" id="KW-0808">Transferase</keyword>
<evidence type="ECO:0000256" key="1">
    <source>
        <dbReference type="ARBA" id="ARBA00012513"/>
    </source>
</evidence>
<evidence type="ECO:0000313" key="9">
    <source>
        <dbReference type="EMBL" id="GAC79241.1"/>
    </source>
</evidence>
<evidence type="ECO:0000313" key="10">
    <source>
        <dbReference type="Proteomes" id="UP000035009"/>
    </source>
</evidence>
<dbReference type="Proteomes" id="UP000035009">
    <property type="component" value="Unassembled WGS sequence"/>
</dbReference>
<dbReference type="PANTHER" id="PTHR43289">
    <property type="entry name" value="MITOGEN-ACTIVATED PROTEIN KINASE KINASE KINASE 20-RELATED"/>
    <property type="match status" value="1"/>
</dbReference>
<feature type="transmembrane region" description="Helical" evidence="7">
    <location>
        <begin position="366"/>
        <end position="388"/>
    </location>
</feature>
<feature type="domain" description="Protein kinase" evidence="8">
    <location>
        <begin position="14"/>
        <end position="265"/>
    </location>
</feature>
<organism evidence="9 10">
    <name type="scientific">Gordonia malaquae NBRC 108250</name>
    <dbReference type="NCBI Taxonomy" id="1223542"/>
    <lineage>
        <taxon>Bacteria</taxon>
        <taxon>Bacillati</taxon>
        <taxon>Actinomycetota</taxon>
        <taxon>Actinomycetes</taxon>
        <taxon>Mycobacteriales</taxon>
        <taxon>Gordoniaceae</taxon>
        <taxon>Gordonia</taxon>
    </lineage>
</organism>
<protein>
    <recommendedName>
        <fullName evidence="1">non-specific serine/threonine protein kinase</fullName>
        <ecNumber evidence="1">2.7.11.1</ecNumber>
    </recommendedName>
</protein>
<gene>
    <name evidence="9" type="ORF">GM1_008_00030</name>
</gene>
<evidence type="ECO:0000259" key="8">
    <source>
        <dbReference type="PROSITE" id="PS50011"/>
    </source>
</evidence>
<evidence type="ECO:0000256" key="3">
    <source>
        <dbReference type="ARBA" id="ARBA00022679"/>
    </source>
</evidence>
<accession>M3TCX6</accession>
<dbReference type="AlphaFoldDB" id="M3TCX6"/>
<dbReference type="EC" id="2.7.11.1" evidence="1"/>
<dbReference type="EMBL" id="BAOP01000008">
    <property type="protein sequence ID" value="GAC79241.1"/>
    <property type="molecule type" value="Genomic_DNA"/>
</dbReference>
<dbReference type="Gene3D" id="1.10.510.10">
    <property type="entry name" value="Transferase(Phosphotransferase) domain 1"/>
    <property type="match status" value="1"/>
</dbReference>
<dbReference type="GO" id="GO:0004674">
    <property type="term" value="F:protein serine/threonine kinase activity"/>
    <property type="evidence" value="ECO:0007669"/>
    <property type="project" value="UniProtKB-KW"/>
</dbReference>
<sequence>MNSQLTAGDEFAGYRIINLIGRGGMGRVYLVDNPRLGRREALKVVSSPDSEAFTHRFLREVKTSAALDHPGIATVYHYGVDSGLPWFTMRYAPGDITARLPLRPMDVAQIVSSVASALDYAHSRQVIHRDIKPANISVGRRPDGSIDRVTVLDFGIARSADQTRLTSTGAFIGSIAYSAPESLTGGTTGPATDQYALACTAVELLTGAPPFTAANVGALMQAHITTPPERLGGRLAHLDDVLQRALSKDPGSRFRTCGEFAHALSTATGVAATRPRTPPADPTVVAQRRPDATTPAANQVVPVTTADTPDRFSRVRHALAAARASWREEHPLSDAALERRAAAAHLGNALTVVVVRPVWSVVRRTPALFGVLSAVLVVAGLIGFAAAGDVVARGTDSIPAQNYAYSSTLALQCAGLGAGAVALGVVLFALHRRYRARKPVPDDRHH</sequence>
<dbReference type="InterPro" id="IPR000719">
    <property type="entry name" value="Prot_kinase_dom"/>
</dbReference>
<dbReference type="SUPFAM" id="SSF56112">
    <property type="entry name" value="Protein kinase-like (PK-like)"/>
    <property type="match status" value="1"/>
</dbReference>
<evidence type="ECO:0000256" key="7">
    <source>
        <dbReference type="SAM" id="Phobius"/>
    </source>
</evidence>
<dbReference type="Pfam" id="PF00069">
    <property type="entry name" value="Pkinase"/>
    <property type="match status" value="1"/>
</dbReference>
<dbReference type="OrthoDB" id="9796385at2"/>